<evidence type="ECO:0000313" key="2">
    <source>
        <dbReference type="Proteomes" id="UP000011713"/>
    </source>
</evidence>
<dbReference type="Gene3D" id="3.40.50.1820">
    <property type="entry name" value="alpha/beta hydrolase"/>
    <property type="match status" value="1"/>
</dbReference>
<dbReference type="PANTHER" id="PTHR22538">
    <property type="entry name" value="CILIA- AND FLAGELLA-ASSOCIATED PROTEIN 74"/>
    <property type="match status" value="1"/>
</dbReference>
<dbReference type="PANTHER" id="PTHR22538:SF1">
    <property type="entry name" value="VWFD DOMAIN-CONTAINING PROTEIN"/>
    <property type="match status" value="1"/>
</dbReference>
<dbReference type="eggNOG" id="ENOG502SI34">
    <property type="taxonomic scope" value="Eukaryota"/>
</dbReference>
<dbReference type="HOGENOM" id="CLU_028087_2_1_1"/>
<evidence type="ECO:0000313" key="1">
    <source>
        <dbReference type="EnsemblProtists" id="HpaP800689"/>
    </source>
</evidence>
<proteinExistence type="predicted"/>
<dbReference type="VEuPathDB" id="FungiDB:HpaG800689"/>
<sequence length="185" mass="20010">MASALANGKCSMSPNTSWVSLSAPMGGSMASDYMLNVCERKGAVAAGLLGLLGQCPLMHSRTTTIYQGEKYSTPAINKAYAAAQKAYRDNVAAVICSDSYYGVFSKYQVPSVIAAKIVSHKSSKNDGLVEYRSCLGGLDDANFGDHYLDRFYRSELNHADTAFMTGDGILKDSQKPMKWFQCLAL</sequence>
<dbReference type="OMA" id="MGNINGH"/>
<dbReference type="EnsemblProtists" id="HpaT800689">
    <property type="protein sequence ID" value="HpaP800689"/>
    <property type="gene ID" value="HpaG800689"/>
</dbReference>
<organism evidence="1 2">
    <name type="scientific">Hyaloperonospora arabidopsidis (strain Emoy2)</name>
    <name type="common">Downy mildew agent</name>
    <name type="synonym">Peronospora arabidopsidis</name>
    <dbReference type="NCBI Taxonomy" id="559515"/>
    <lineage>
        <taxon>Eukaryota</taxon>
        <taxon>Sar</taxon>
        <taxon>Stramenopiles</taxon>
        <taxon>Oomycota</taxon>
        <taxon>Peronosporomycetes</taxon>
        <taxon>Peronosporales</taxon>
        <taxon>Peronosporaceae</taxon>
        <taxon>Hyaloperonospora</taxon>
    </lineage>
</organism>
<protein>
    <submittedName>
        <fullName evidence="1">Uncharacterized protein</fullName>
    </submittedName>
</protein>
<keyword evidence="2" id="KW-1185">Reference proteome</keyword>
<accession>M4B341</accession>
<dbReference type="InterPro" id="IPR029058">
    <property type="entry name" value="AB_hydrolase_fold"/>
</dbReference>
<name>M4B341_HYAAE</name>
<reference evidence="1" key="2">
    <citation type="submission" date="2015-06" db="UniProtKB">
        <authorList>
            <consortium name="EnsemblProtists"/>
        </authorList>
    </citation>
    <scope>IDENTIFICATION</scope>
    <source>
        <strain evidence="1">Emoy2</strain>
    </source>
</reference>
<dbReference type="AlphaFoldDB" id="M4B341"/>
<reference evidence="2" key="1">
    <citation type="journal article" date="2010" name="Science">
        <title>Signatures of adaptation to obligate biotrophy in the Hyaloperonospora arabidopsidis genome.</title>
        <authorList>
            <person name="Baxter L."/>
            <person name="Tripathy S."/>
            <person name="Ishaque N."/>
            <person name="Boot N."/>
            <person name="Cabral A."/>
            <person name="Kemen E."/>
            <person name="Thines M."/>
            <person name="Ah-Fong A."/>
            <person name="Anderson R."/>
            <person name="Badejoko W."/>
            <person name="Bittner-Eddy P."/>
            <person name="Boore J.L."/>
            <person name="Chibucos M.C."/>
            <person name="Coates M."/>
            <person name="Dehal P."/>
            <person name="Delehaunty K."/>
            <person name="Dong S."/>
            <person name="Downton P."/>
            <person name="Dumas B."/>
            <person name="Fabro G."/>
            <person name="Fronick C."/>
            <person name="Fuerstenberg S.I."/>
            <person name="Fulton L."/>
            <person name="Gaulin E."/>
            <person name="Govers F."/>
            <person name="Hughes L."/>
            <person name="Humphray S."/>
            <person name="Jiang R.H."/>
            <person name="Judelson H."/>
            <person name="Kamoun S."/>
            <person name="Kyung K."/>
            <person name="Meijer H."/>
            <person name="Minx P."/>
            <person name="Morris P."/>
            <person name="Nelson J."/>
            <person name="Phuntumart V."/>
            <person name="Qutob D."/>
            <person name="Rehmany A."/>
            <person name="Rougon-Cardoso A."/>
            <person name="Ryden P."/>
            <person name="Torto-Alalibo T."/>
            <person name="Studholme D."/>
            <person name="Wang Y."/>
            <person name="Win J."/>
            <person name="Wood J."/>
            <person name="Clifton S.W."/>
            <person name="Rogers J."/>
            <person name="Van den Ackerveken G."/>
            <person name="Jones J.D."/>
            <person name="McDowell J.M."/>
            <person name="Beynon J."/>
            <person name="Tyler B.M."/>
        </authorList>
    </citation>
    <scope>NUCLEOTIDE SEQUENCE [LARGE SCALE GENOMIC DNA]</scope>
    <source>
        <strain evidence="2">Emoy2</strain>
    </source>
</reference>
<dbReference type="Proteomes" id="UP000011713">
    <property type="component" value="Unassembled WGS sequence"/>
</dbReference>
<dbReference type="EMBL" id="JH598094">
    <property type="status" value="NOT_ANNOTATED_CDS"/>
    <property type="molecule type" value="Genomic_DNA"/>
</dbReference>
<dbReference type="InParanoid" id="M4B341"/>